<proteinExistence type="predicted"/>
<sequence>MITNLINSAAASITERPIQSPIESPSIWHDSLQRPNAKKNYRQNNIHVISASTIPEVDYKNTNVDTPTTYIENTEVALNLRDRFLTDFPELNLAAVRLQKLEKKIDSKTLHTTFGLLSKLFNLSKKNNLWWSLPLINVDPDSKVILEWWHGEKKLDFDISGSNIEYIKVWGADIDREMEDGFTTMNENILSSLWMWIAN</sequence>
<dbReference type="Proteomes" id="UP001333818">
    <property type="component" value="Unassembled WGS sequence"/>
</dbReference>
<dbReference type="EMBL" id="JAZBJZ010000002">
    <property type="protein sequence ID" value="MEE3715277.1"/>
    <property type="molecule type" value="Genomic_DNA"/>
</dbReference>
<name>A0AAW9PSH2_9CYAN</name>
<dbReference type="AlphaFoldDB" id="A0AAW9PSH2"/>
<organism evidence="1 2">
    <name type="scientific">Tumidithrix elongata BACA0141</name>
    <dbReference type="NCBI Taxonomy" id="2716417"/>
    <lineage>
        <taxon>Bacteria</taxon>
        <taxon>Bacillati</taxon>
        <taxon>Cyanobacteriota</taxon>
        <taxon>Cyanophyceae</taxon>
        <taxon>Pseudanabaenales</taxon>
        <taxon>Pseudanabaenaceae</taxon>
        <taxon>Tumidithrix</taxon>
        <taxon>Tumidithrix elongata</taxon>
    </lineage>
</organism>
<dbReference type="RefSeq" id="WP_330481696.1">
    <property type="nucleotide sequence ID" value="NZ_JAZBJZ010000002.1"/>
</dbReference>
<protein>
    <submittedName>
        <fullName evidence="1">Uncharacterized protein</fullName>
    </submittedName>
</protein>
<evidence type="ECO:0000313" key="2">
    <source>
        <dbReference type="Proteomes" id="UP001333818"/>
    </source>
</evidence>
<reference evidence="1" key="1">
    <citation type="submission" date="2024-01" db="EMBL/GenBank/DDBJ databases">
        <title>Bank of Algae and Cyanobacteria of the Azores (BACA) strain genomes.</title>
        <authorList>
            <person name="Luz R."/>
            <person name="Cordeiro R."/>
            <person name="Fonseca A."/>
            <person name="Goncalves V."/>
        </authorList>
    </citation>
    <scope>NUCLEOTIDE SEQUENCE</scope>
    <source>
        <strain evidence="1">BACA0141</strain>
    </source>
</reference>
<keyword evidence="2" id="KW-1185">Reference proteome</keyword>
<evidence type="ECO:0000313" key="1">
    <source>
        <dbReference type="EMBL" id="MEE3715277.1"/>
    </source>
</evidence>
<accession>A0AAW9PSH2</accession>
<gene>
    <name evidence="1" type="ORF">V2H45_00800</name>
</gene>
<comment type="caution">
    <text evidence="1">The sequence shown here is derived from an EMBL/GenBank/DDBJ whole genome shotgun (WGS) entry which is preliminary data.</text>
</comment>